<keyword evidence="3" id="KW-1185">Reference proteome</keyword>
<evidence type="ECO:0000313" key="3">
    <source>
        <dbReference type="Proteomes" id="UP000321196"/>
    </source>
</evidence>
<name>A0A5C8HPI6_9MICO</name>
<gene>
    <name evidence="2" type="ORF">FVP60_03265</name>
</gene>
<evidence type="ECO:0000313" key="2">
    <source>
        <dbReference type="EMBL" id="TXK06006.1"/>
    </source>
</evidence>
<keyword evidence="1" id="KW-1133">Transmembrane helix</keyword>
<dbReference type="InterPro" id="IPR025443">
    <property type="entry name" value="DUF4307"/>
</dbReference>
<protein>
    <submittedName>
        <fullName evidence="2">DUF4307 domain-containing protein</fullName>
    </submittedName>
</protein>
<dbReference type="EMBL" id="VRSW01000001">
    <property type="protein sequence ID" value="TXK06006.1"/>
    <property type="molecule type" value="Genomic_DNA"/>
</dbReference>
<dbReference type="OrthoDB" id="4793644at2"/>
<keyword evidence="1" id="KW-0812">Transmembrane</keyword>
<feature type="transmembrane region" description="Helical" evidence="1">
    <location>
        <begin position="21"/>
        <end position="39"/>
    </location>
</feature>
<comment type="caution">
    <text evidence="2">The sequence shown here is derived from an EMBL/GenBank/DDBJ whole genome shotgun (WGS) entry which is preliminary data.</text>
</comment>
<sequence>MTSPELDDRYGRTASPMAKRLRWGVVGLVAVVFFGYIGWTTVVSNMNAVSVDDLGYEVVDENTTQVHFQFTAPEGRNVVCAIEALDEEFGAVGYRLVEYPAGEQRGQKHSETVRTVGEATTGFVSGCWVA</sequence>
<proteinExistence type="predicted"/>
<dbReference type="AlphaFoldDB" id="A0A5C8HPI6"/>
<dbReference type="RefSeq" id="WP_147824816.1">
    <property type="nucleotide sequence ID" value="NZ_BAAARG010000001.1"/>
</dbReference>
<accession>A0A5C8HPI6</accession>
<dbReference type="Pfam" id="PF14155">
    <property type="entry name" value="DUF4307"/>
    <property type="match status" value="1"/>
</dbReference>
<keyword evidence="1" id="KW-0472">Membrane</keyword>
<evidence type="ECO:0000256" key="1">
    <source>
        <dbReference type="SAM" id="Phobius"/>
    </source>
</evidence>
<dbReference type="Proteomes" id="UP000321196">
    <property type="component" value="Unassembled WGS sequence"/>
</dbReference>
<reference evidence="2 3" key="1">
    <citation type="submission" date="2019-08" db="EMBL/GenBank/DDBJ databases">
        <authorList>
            <person name="Dong K."/>
        </authorList>
    </citation>
    <scope>NUCLEOTIDE SEQUENCE [LARGE SCALE GENOMIC DNA]</scope>
    <source>
        <strain evidence="2 3">M4-8</strain>
    </source>
</reference>
<organism evidence="2 3">
    <name type="scientific">Microbacterium mitrae</name>
    <dbReference type="NCBI Taxonomy" id="664640"/>
    <lineage>
        <taxon>Bacteria</taxon>
        <taxon>Bacillati</taxon>
        <taxon>Actinomycetota</taxon>
        <taxon>Actinomycetes</taxon>
        <taxon>Micrococcales</taxon>
        <taxon>Microbacteriaceae</taxon>
        <taxon>Microbacterium</taxon>
    </lineage>
</organism>